<dbReference type="InterPro" id="IPR036445">
    <property type="entry name" value="GPCR_2_extracell_dom_sf"/>
</dbReference>
<dbReference type="InterPro" id="IPR001879">
    <property type="entry name" value="GPCR_2_extracellular_dom"/>
</dbReference>
<evidence type="ECO:0000256" key="7">
    <source>
        <dbReference type="ARBA" id="ARBA00023136"/>
    </source>
</evidence>
<protein>
    <recommendedName>
        <fullName evidence="16">Parathyroid hormone/parathyroid hormone-related peptide receptor</fullName>
    </recommendedName>
</protein>
<evidence type="ECO:0000256" key="10">
    <source>
        <dbReference type="ARBA" id="ARBA00023224"/>
    </source>
</evidence>
<dbReference type="GO" id="GO:0007166">
    <property type="term" value="P:cell surface receptor signaling pathway"/>
    <property type="evidence" value="ECO:0007669"/>
    <property type="project" value="InterPro"/>
</dbReference>
<feature type="transmembrane region" description="Helical" evidence="11">
    <location>
        <begin position="377"/>
        <end position="401"/>
    </location>
</feature>
<keyword evidence="9" id="KW-0325">Glycoprotein</keyword>
<keyword evidence="5 11" id="KW-1133">Transmembrane helix</keyword>
<feature type="domain" description="G-protein coupled receptors family 2 profile 1" evidence="12">
    <location>
        <begin position="43"/>
        <end position="109"/>
    </location>
</feature>
<keyword evidence="6" id="KW-0297">G-protein coupled receptor</keyword>
<comment type="subcellular location">
    <subcellularLocation>
        <location evidence="1">Cell membrane</location>
        <topology evidence="1">Multi-pass membrane protein</topology>
    </subcellularLocation>
</comment>
<accession>A0A834XIN4</accession>
<gene>
    <name evidence="14" type="ORF">HCN44_003504</name>
</gene>
<dbReference type="InterPro" id="IPR000832">
    <property type="entry name" value="GPCR_2_secretin-like"/>
</dbReference>
<comment type="caution">
    <text evidence="14">The sequence shown here is derived from an EMBL/GenBank/DDBJ whole genome shotgun (WGS) entry which is preliminary data.</text>
</comment>
<feature type="transmembrane region" description="Helical" evidence="11">
    <location>
        <begin position="300"/>
        <end position="327"/>
    </location>
</feature>
<feature type="transmembrane region" description="Helical" evidence="11">
    <location>
        <begin position="234"/>
        <end position="253"/>
    </location>
</feature>
<evidence type="ECO:0000256" key="11">
    <source>
        <dbReference type="SAM" id="Phobius"/>
    </source>
</evidence>
<dbReference type="SUPFAM" id="SSF111418">
    <property type="entry name" value="Hormone receptor domain"/>
    <property type="match status" value="1"/>
</dbReference>
<comment type="similarity">
    <text evidence="2">Belongs to the G-protein coupled receptor 2 family.</text>
</comment>
<evidence type="ECO:0000313" key="14">
    <source>
        <dbReference type="EMBL" id="KAF7987641.1"/>
    </source>
</evidence>
<feature type="transmembrane region" description="Helical" evidence="11">
    <location>
        <begin position="348"/>
        <end position="371"/>
    </location>
</feature>
<keyword evidence="10" id="KW-0807">Transducer</keyword>
<evidence type="ECO:0000259" key="13">
    <source>
        <dbReference type="PROSITE" id="PS50261"/>
    </source>
</evidence>
<dbReference type="Proteomes" id="UP000639338">
    <property type="component" value="Unassembled WGS sequence"/>
</dbReference>
<evidence type="ECO:0000256" key="3">
    <source>
        <dbReference type="ARBA" id="ARBA00022475"/>
    </source>
</evidence>
<feature type="transmembrane region" description="Helical" evidence="11">
    <location>
        <begin position="169"/>
        <end position="188"/>
    </location>
</feature>
<evidence type="ECO:0000256" key="4">
    <source>
        <dbReference type="ARBA" id="ARBA00022692"/>
    </source>
</evidence>
<dbReference type="GO" id="GO:0005886">
    <property type="term" value="C:plasma membrane"/>
    <property type="evidence" value="ECO:0007669"/>
    <property type="project" value="UniProtKB-SubCell"/>
</dbReference>
<evidence type="ECO:0000256" key="6">
    <source>
        <dbReference type="ARBA" id="ARBA00023040"/>
    </source>
</evidence>
<dbReference type="Gene3D" id="1.20.1070.10">
    <property type="entry name" value="Rhodopsin 7-helix transmembrane proteins"/>
    <property type="match status" value="1"/>
</dbReference>
<evidence type="ECO:0000256" key="1">
    <source>
        <dbReference type="ARBA" id="ARBA00004651"/>
    </source>
</evidence>
<feature type="transmembrane region" description="Helical" evidence="11">
    <location>
        <begin position="138"/>
        <end position="157"/>
    </location>
</feature>
<keyword evidence="3" id="KW-1003">Cell membrane</keyword>
<dbReference type="PROSITE" id="PS00650">
    <property type="entry name" value="G_PROTEIN_RECEP_F2_2"/>
    <property type="match status" value="1"/>
</dbReference>
<dbReference type="AlphaFoldDB" id="A0A834XIN4"/>
<keyword evidence="15" id="KW-1185">Reference proteome</keyword>
<dbReference type="CDD" id="cd15273">
    <property type="entry name" value="7tmB1_NPR_B7_insect-like"/>
    <property type="match status" value="1"/>
</dbReference>
<dbReference type="PROSITE" id="PS00649">
    <property type="entry name" value="G_PROTEIN_RECEP_F2_1"/>
    <property type="match status" value="1"/>
</dbReference>
<dbReference type="PANTHER" id="PTHR45620">
    <property type="entry name" value="PDF RECEPTOR-LIKE PROTEIN-RELATED"/>
    <property type="match status" value="1"/>
</dbReference>
<dbReference type="InterPro" id="IPR017983">
    <property type="entry name" value="GPCR_2_secretin-like_CS"/>
</dbReference>
<feature type="transmembrane region" description="Helical" evidence="11">
    <location>
        <begin position="260"/>
        <end position="280"/>
    </location>
</feature>
<dbReference type="PANTHER" id="PTHR45620:SF1">
    <property type="entry name" value="G-PROTEIN COUPLED RECEPTORS FAMILY 2 PROFILE 2 DOMAIN-CONTAINING PROTEIN"/>
    <property type="match status" value="1"/>
</dbReference>
<dbReference type="PRINTS" id="PR00249">
    <property type="entry name" value="GPCRSECRETIN"/>
</dbReference>
<dbReference type="SUPFAM" id="SSF81321">
    <property type="entry name" value="Family A G protein-coupled receptor-like"/>
    <property type="match status" value="1"/>
</dbReference>
<dbReference type="OrthoDB" id="16753at2759"/>
<dbReference type="GO" id="GO:0017046">
    <property type="term" value="F:peptide hormone binding"/>
    <property type="evidence" value="ECO:0007669"/>
    <property type="project" value="TreeGrafter"/>
</dbReference>
<evidence type="ECO:0000256" key="5">
    <source>
        <dbReference type="ARBA" id="ARBA00022989"/>
    </source>
</evidence>
<dbReference type="GO" id="GO:0008528">
    <property type="term" value="F:G protein-coupled peptide receptor activity"/>
    <property type="evidence" value="ECO:0007669"/>
    <property type="project" value="TreeGrafter"/>
</dbReference>
<dbReference type="SMART" id="SM00008">
    <property type="entry name" value="HormR"/>
    <property type="match status" value="1"/>
</dbReference>
<reference evidence="14 15" key="1">
    <citation type="submission" date="2020-08" db="EMBL/GenBank/DDBJ databases">
        <title>Aphidius gifuensis genome sequencing and assembly.</title>
        <authorList>
            <person name="Du Z."/>
        </authorList>
    </citation>
    <scope>NUCLEOTIDE SEQUENCE [LARGE SCALE GENOMIC DNA]</scope>
    <source>
        <strain evidence="14">YNYX2018</strain>
        <tissue evidence="14">Adults</tissue>
    </source>
</reference>
<dbReference type="Gene3D" id="4.10.1240.10">
    <property type="entry name" value="GPCR, family 2, extracellular hormone receptor domain"/>
    <property type="match status" value="1"/>
</dbReference>
<keyword evidence="7 11" id="KW-0472">Membrane</keyword>
<sequence>MNIEVNTMAPNGSGYNSPYIQDAIIKWHEKNCRIGFVSSSDECPEIWDGILCWPPTTPNKLAELSCPGYFAGFDTQKNATKQCMPDGQWYWSPENNQTWTNYTQCSTTKLVTVLMDVPKHNSSLTEMYLPIIRNISTIGYTVSLSTLVVAFCILATIKKLRCSRNLLHLHLFVSFMTRALMALLKNIIVASGLSVASDIIEINGASYLHVNDYESNWLCKTFASLWQYFILANYSWILMEGLYLHNLVFFALFPENNSSIAGYVILGWGLPVIFVIPWAILRTLFDNTYCWFTNESSYIFFYMIRLPTGLSIIINFILFINIVRVLLLKLQSTISEETQRYKRWARSTLVLVPLFGVHYALFLGMSYSIGVNEKVELIWLFVDQLFASFQGFFVAVLYCFLNGEVRVEVTRAFNSNRWSRLRRSQRTSTRSDSACSCQLKKIRKHKKRGFINFILACFCTDNSMHHRSSHSMMSTQQDIATRGCSLASSRVFFDSPGPGMYSTDNQDCTSLDSSACNRYTARSTLSFCSHMLADTAGPHLNIMTTDDRPNNTWSDTESCLALKLDDYPQLEIS</sequence>
<evidence type="ECO:0000259" key="12">
    <source>
        <dbReference type="PROSITE" id="PS50227"/>
    </source>
</evidence>
<evidence type="ECO:0000256" key="2">
    <source>
        <dbReference type="ARBA" id="ARBA00005314"/>
    </source>
</evidence>
<dbReference type="FunFam" id="1.20.1070.10:FF:000527">
    <property type="entry name" value="Parathyroid hormone/parathyroid hormone-related peptide receptor"/>
    <property type="match status" value="1"/>
</dbReference>
<name>A0A834XIN4_APHGI</name>
<feature type="domain" description="G-protein coupled receptors family 2 profile 2" evidence="13">
    <location>
        <begin position="132"/>
        <end position="402"/>
    </location>
</feature>
<dbReference type="GO" id="GO:0007188">
    <property type="term" value="P:adenylate cyclase-modulating G protein-coupled receptor signaling pathway"/>
    <property type="evidence" value="ECO:0007669"/>
    <property type="project" value="TreeGrafter"/>
</dbReference>
<dbReference type="InterPro" id="IPR050332">
    <property type="entry name" value="GPCR_2"/>
</dbReference>
<dbReference type="InterPro" id="IPR017981">
    <property type="entry name" value="GPCR_2-like_7TM"/>
</dbReference>
<keyword evidence="4 11" id="KW-0812">Transmembrane</keyword>
<organism evidence="14 15">
    <name type="scientific">Aphidius gifuensis</name>
    <name type="common">Parasitoid wasp</name>
    <dbReference type="NCBI Taxonomy" id="684658"/>
    <lineage>
        <taxon>Eukaryota</taxon>
        <taxon>Metazoa</taxon>
        <taxon>Ecdysozoa</taxon>
        <taxon>Arthropoda</taxon>
        <taxon>Hexapoda</taxon>
        <taxon>Insecta</taxon>
        <taxon>Pterygota</taxon>
        <taxon>Neoptera</taxon>
        <taxon>Endopterygota</taxon>
        <taxon>Hymenoptera</taxon>
        <taxon>Apocrita</taxon>
        <taxon>Ichneumonoidea</taxon>
        <taxon>Braconidae</taxon>
        <taxon>Aphidiinae</taxon>
        <taxon>Aphidius</taxon>
    </lineage>
</organism>
<dbReference type="Pfam" id="PF00002">
    <property type="entry name" value="7tm_2"/>
    <property type="match status" value="1"/>
</dbReference>
<dbReference type="PROSITE" id="PS50227">
    <property type="entry name" value="G_PROTEIN_RECEP_F2_3"/>
    <property type="match status" value="1"/>
</dbReference>
<dbReference type="Pfam" id="PF02793">
    <property type="entry name" value="HRM"/>
    <property type="match status" value="1"/>
</dbReference>
<keyword evidence="8" id="KW-0675">Receptor</keyword>
<dbReference type="PROSITE" id="PS50261">
    <property type="entry name" value="G_PROTEIN_RECEP_F2_4"/>
    <property type="match status" value="1"/>
</dbReference>
<evidence type="ECO:0000256" key="9">
    <source>
        <dbReference type="ARBA" id="ARBA00023180"/>
    </source>
</evidence>
<evidence type="ECO:0000256" key="8">
    <source>
        <dbReference type="ARBA" id="ARBA00023170"/>
    </source>
</evidence>
<proteinExistence type="inferred from homology"/>
<evidence type="ECO:0008006" key="16">
    <source>
        <dbReference type="Google" id="ProtNLM"/>
    </source>
</evidence>
<evidence type="ECO:0000313" key="15">
    <source>
        <dbReference type="Proteomes" id="UP000639338"/>
    </source>
</evidence>
<dbReference type="EMBL" id="JACMRX010000006">
    <property type="protein sequence ID" value="KAF7987641.1"/>
    <property type="molecule type" value="Genomic_DNA"/>
</dbReference>